<dbReference type="Pfam" id="PF00005">
    <property type="entry name" value="ABC_tran"/>
    <property type="match status" value="1"/>
</dbReference>
<dbReference type="SUPFAM" id="SSF52540">
    <property type="entry name" value="P-loop containing nucleoside triphosphate hydrolases"/>
    <property type="match status" value="1"/>
</dbReference>
<dbReference type="InterPro" id="IPR017871">
    <property type="entry name" value="ABC_transporter-like_CS"/>
</dbReference>
<dbReference type="InterPro" id="IPR003593">
    <property type="entry name" value="AAA+_ATPase"/>
</dbReference>
<dbReference type="PROSITE" id="PS50893">
    <property type="entry name" value="ABC_TRANSPORTER_2"/>
    <property type="match status" value="1"/>
</dbReference>
<keyword evidence="5" id="KW-0378">Hydrolase</keyword>
<reference evidence="5" key="1">
    <citation type="submission" date="2019-08" db="EMBL/GenBank/DDBJ databases">
        <authorList>
            <person name="Kucharzyk K."/>
            <person name="Murdoch R.W."/>
            <person name="Higgins S."/>
            <person name="Loffler F."/>
        </authorList>
    </citation>
    <scope>NUCLEOTIDE SEQUENCE</scope>
</reference>
<dbReference type="InterPro" id="IPR003439">
    <property type="entry name" value="ABC_transporter-like_ATP-bd"/>
</dbReference>
<evidence type="ECO:0000256" key="3">
    <source>
        <dbReference type="ARBA" id="ARBA00022840"/>
    </source>
</evidence>
<evidence type="ECO:0000259" key="4">
    <source>
        <dbReference type="PROSITE" id="PS50893"/>
    </source>
</evidence>
<dbReference type="GO" id="GO:0016887">
    <property type="term" value="F:ATP hydrolysis activity"/>
    <property type="evidence" value="ECO:0007669"/>
    <property type="project" value="InterPro"/>
</dbReference>
<dbReference type="GO" id="GO:0005524">
    <property type="term" value="F:ATP binding"/>
    <property type="evidence" value="ECO:0007669"/>
    <property type="project" value="UniProtKB-KW"/>
</dbReference>
<evidence type="ECO:0000313" key="5">
    <source>
        <dbReference type="EMBL" id="MPM04515.1"/>
    </source>
</evidence>
<dbReference type="Gene3D" id="3.40.50.300">
    <property type="entry name" value="P-loop containing nucleotide triphosphate hydrolases"/>
    <property type="match status" value="1"/>
</dbReference>
<dbReference type="CDD" id="cd03293">
    <property type="entry name" value="ABC_NrtD_SsuB_transporters"/>
    <property type="match status" value="1"/>
</dbReference>
<dbReference type="AlphaFoldDB" id="A0A644WKV6"/>
<organism evidence="5">
    <name type="scientific">bioreactor metagenome</name>
    <dbReference type="NCBI Taxonomy" id="1076179"/>
    <lineage>
        <taxon>unclassified sequences</taxon>
        <taxon>metagenomes</taxon>
        <taxon>ecological metagenomes</taxon>
    </lineage>
</organism>
<dbReference type="PANTHER" id="PTHR42788">
    <property type="entry name" value="TAURINE IMPORT ATP-BINDING PROTEIN-RELATED"/>
    <property type="match status" value="1"/>
</dbReference>
<dbReference type="PANTHER" id="PTHR42788:SF13">
    <property type="entry name" value="ALIPHATIC SULFONATES IMPORT ATP-BINDING PROTEIN SSUB"/>
    <property type="match status" value="1"/>
</dbReference>
<keyword evidence="1" id="KW-0813">Transport</keyword>
<keyword evidence="2" id="KW-0547">Nucleotide-binding</keyword>
<feature type="domain" description="ABC transporter" evidence="4">
    <location>
        <begin position="6"/>
        <end position="241"/>
    </location>
</feature>
<protein>
    <submittedName>
        <fullName evidence="5">Aliphatic sulfonates import ATP-binding protein SsuB</fullName>
        <ecNumber evidence="5">3.6.3.-</ecNumber>
    </submittedName>
</protein>
<name>A0A644WKV6_9ZZZZ</name>
<accession>A0A644WKV6</accession>
<gene>
    <name evidence="5" type="primary">ssuB_19</name>
    <name evidence="5" type="ORF">SDC9_50793</name>
</gene>
<dbReference type="PROSITE" id="PS00211">
    <property type="entry name" value="ABC_TRANSPORTER_1"/>
    <property type="match status" value="1"/>
</dbReference>
<dbReference type="InterPro" id="IPR027417">
    <property type="entry name" value="P-loop_NTPase"/>
</dbReference>
<dbReference type="InterPro" id="IPR050166">
    <property type="entry name" value="ABC_transporter_ATP-bind"/>
</dbReference>
<dbReference type="EC" id="3.6.3.-" evidence="5"/>
<evidence type="ECO:0000256" key="2">
    <source>
        <dbReference type="ARBA" id="ARBA00022741"/>
    </source>
</evidence>
<dbReference type="EMBL" id="VSSQ01001045">
    <property type="protein sequence ID" value="MPM04515.1"/>
    <property type="molecule type" value="Genomic_DNA"/>
</dbReference>
<sequence length="297" mass="31951">MSAPIIQISAVSKVFGRGGDEVTALAGLDLEIARGSIVTLVGASGCGKSTLLRILAGLDARTEGEVRVDGQAVHGPGPDRGVVFQSYSLYPWLTVEQNIAFSTRLAANRRRGEKAAHAARARALMQLVGLEKFANAYPHQLSGGMQQRVAIARALHLRPPILLMDEPFGALDAQTRELMQDLLLHVFEQEGCTIVFVTHDVEEAIYLGNRVVVLAPHPGRLDSVHEVSLPAHRSRDMIASPEFLELRRKVTERIRATSTMTNDLSALSQFGAPQAVAGASLPDLPAAGLTQTTGDQR</sequence>
<dbReference type="SMART" id="SM00382">
    <property type="entry name" value="AAA"/>
    <property type="match status" value="1"/>
</dbReference>
<proteinExistence type="predicted"/>
<evidence type="ECO:0000256" key="1">
    <source>
        <dbReference type="ARBA" id="ARBA00022448"/>
    </source>
</evidence>
<comment type="caution">
    <text evidence="5">The sequence shown here is derived from an EMBL/GenBank/DDBJ whole genome shotgun (WGS) entry which is preliminary data.</text>
</comment>
<keyword evidence="3 5" id="KW-0067">ATP-binding</keyword>